<dbReference type="GO" id="GO:0008299">
    <property type="term" value="P:isoprenoid biosynthetic process"/>
    <property type="evidence" value="ECO:0007669"/>
    <property type="project" value="InterPro"/>
</dbReference>
<dbReference type="InterPro" id="IPR008949">
    <property type="entry name" value="Isoprenoid_synthase_dom_sf"/>
</dbReference>
<dbReference type="PANTHER" id="PTHR12001">
    <property type="entry name" value="GERANYLGERANYL PYROPHOSPHATE SYNTHASE"/>
    <property type="match status" value="1"/>
</dbReference>
<dbReference type="PANTHER" id="PTHR12001:SF85">
    <property type="entry name" value="SHORT CHAIN ISOPRENYL DIPHOSPHATE SYNTHASE"/>
    <property type="match status" value="1"/>
</dbReference>
<keyword evidence="5" id="KW-0460">Magnesium</keyword>
<evidence type="ECO:0000256" key="6">
    <source>
        <dbReference type="RuleBase" id="RU004466"/>
    </source>
</evidence>
<organism evidence="7 8">
    <name type="scientific">Methanocaldococcus lauensis</name>
    <dbReference type="NCBI Taxonomy" id="2546128"/>
    <lineage>
        <taxon>Archaea</taxon>
        <taxon>Methanobacteriati</taxon>
        <taxon>Methanobacteriota</taxon>
        <taxon>Methanomada group</taxon>
        <taxon>Methanococci</taxon>
        <taxon>Methanococcales</taxon>
        <taxon>Methanocaldococcaceae</taxon>
        <taxon>Methanocaldococcus</taxon>
    </lineage>
</organism>
<dbReference type="SFLD" id="SFLDG01017">
    <property type="entry name" value="Polyprenyl_Transferase_Like"/>
    <property type="match status" value="1"/>
</dbReference>
<evidence type="ECO:0000313" key="8">
    <source>
        <dbReference type="Proteomes" id="UP000679213"/>
    </source>
</evidence>
<dbReference type="GO" id="GO:0046872">
    <property type="term" value="F:metal ion binding"/>
    <property type="evidence" value="ECO:0007669"/>
    <property type="project" value="UniProtKB-KW"/>
</dbReference>
<comment type="similarity">
    <text evidence="2 6">Belongs to the FPP/GGPP synthase family.</text>
</comment>
<proteinExistence type="inferred from homology"/>
<dbReference type="CDD" id="cd00685">
    <property type="entry name" value="Trans_IPPS_HT"/>
    <property type="match status" value="1"/>
</dbReference>
<evidence type="ECO:0000256" key="4">
    <source>
        <dbReference type="ARBA" id="ARBA00022723"/>
    </source>
</evidence>
<dbReference type="PROSITE" id="PS00444">
    <property type="entry name" value="POLYPRENYL_SYNTHASE_2"/>
    <property type="match status" value="1"/>
</dbReference>
<protein>
    <submittedName>
        <fullName evidence="7">Short chain isoprenyl diphosphate synthase</fullName>
        <ecNumber evidence="7">2.5.1.-</ecNumber>
    </submittedName>
</protein>
<accession>A0A8D6SYV8</accession>
<evidence type="ECO:0000256" key="5">
    <source>
        <dbReference type="ARBA" id="ARBA00022842"/>
    </source>
</evidence>
<dbReference type="GeneID" id="65883140"/>
<evidence type="ECO:0000313" key="7">
    <source>
        <dbReference type="EMBL" id="CAB3287684.1"/>
    </source>
</evidence>
<dbReference type="SUPFAM" id="SSF48576">
    <property type="entry name" value="Terpenoid synthases"/>
    <property type="match status" value="1"/>
</dbReference>
<dbReference type="InterPro" id="IPR000092">
    <property type="entry name" value="Polyprenyl_synt"/>
</dbReference>
<evidence type="ECO:0000256" key="1">
    <source>
        <dbReference type="ARBA" id="ARBA00001946"/>
    </source>
</evidence>
<evidence type="ECO:0000256" key="3">
    <source>
        <dbReference type="ARBA" id="ARBA00022679"/>
    </source>
</evidence>
<sequence>MQFDKYILQKIDEELKNYVNKDDKLYNASKHLLFAGGKRIRPYLTVVTYMLKKDDIEKVLPAAVAVELIHNYTLIHDDIMDNDDERRGKPTVHKVYGEPIAILAGDLLYAKAFEAVSKINNEKKSYEVLKILSKACVDVCEGQAMDMEFENYFPSMEEYLEMIRKKTGALLEAAVEIGAVMGDCNEEERKALKEYAKRIGLTFQIQDDILDLIGDKKKIGKPVGSDIREGKKTIIVIHALKTLDEDNKKKLLNVLGNKNISDEEIKEIIEILKPSIDYAKNLMKQKTEEAKNYLKIFDKDRRKVLEDLADFIIERIY</sequence>
<dbReference type="EMBL" id="LR792632">
    <property type="protein sequence ID" value="CAB3287684.1"/>
    <property type="molecule type" value="Genomic_DNA"/>
</dbReference>
<gene>
    <name evidence="7" type="primary">idsA</name>
    <name evidence="7" type="ORF">MLAUSG7_0339</name>
</gene>
<keyword evidence="4" id="KW-0479">Metal-binding</keyword>
<dbReference type="GO" id="GO:0004659">
    <property type="term" value="F:prenyltransferase activity"/>
    <property type="evidence" value="ECO:0007669"/>
    <property type="project" value="InterPro"/>
</dbReference>
<dbReference type="Pfam" id="PF00348">
    <property type="entry name" value="polyprenyl_synt"/>
    <property type="match status" value="1"/>
</dbReference>
<dbReference type="Gene3D" id="1.10.600.10">
    <property type="entry name" value="Farnesyl Diphosphate Synthase"/>
    <property type="match status" value="1"/>
</dbReference>
<evidence type="ECO:0000256" key="2">
    <source>
        <dbReference type="ARBA" id="ARBA00006706"/>
    </source>
</evidence>
<dbReference type="PROSITE" id="PS00723">
    <property type="entry name" value="POLYPRENYL_SYNTHASE_1"/>
    <property type="match status" value="1"/>
</dbReference>
<dbReference type="KEGG" id="mesg:MLAUSG7_0339"/>
<name>A0A8D6SYV8_9EURY</name>
<reference evidence="7 8" key="1">
    <citation type="submission" date="2020-04" db="EMBL/GenBank/DDBJ databases">
        <authorList>
            <consortium name="Genoscope - CEA"/>
            <person name="William W."/>
        </authorList>
    </citation>
    <scope>NUCLEOTIDE SEQUENCE [LARGE SCALE GENOMIC DNA]</scope>
    <source>
        <strain evidence="7 8">SG7</strain>
    </source>
</reference>
<dbReference type="SFLD" id="SFLDS00005">
    <property type="entry name" value="Isoprenoid_Synthase_Type_I"/>
    <property type="match status" value="1"/>
</dbReference>
<dbReference type="InterPro" id="IPR033749">
    <property type="entry name" value="Polyprenyl_synt_CS"/>
</dbReference>
<comment type="cofactor">
    <cofactor evidence="1">
        <name>Mg(2+)</name>
        <dbReference type="ChEBI" id="CHEBI:18420"/>
    </cofactor>
</comment>
<dbReference type="AlphaFoldDB" id="A0A8D6SYV8"/>
<keyword evidence="3 6" id="KW-0808">Transferase</keyword>
<dbReference type="RefSeq" id="WP_214400243.1">
    <property type="nucleotide sequence ID" value="NZ_LR792632.1"/>
</dbReference>
<dbReference type="Proteomes" id="UP000679213">
    <property type="component" value="Chromosome I"/>
</dbReference>
<keyword evidence="8" id="KW-1185">Reference proteome</keyword>
<dbReference type="EC" id="2.5.1.-" evidence="7"/>